<evidence type="ECO:0000313" key="3">
    <source>
        <dbReference type="Proteomes" id="UP000507222"/>
    </source>
</evidence>
<keyword evidence="4" id="KW-1185">Reference proteome</keyword>
<reference evidence="2 3" key="2">
    <citation type="submission" date="2020-05" db="EMBL/GenBank/DDBJ databases">
        <authorList>
            <person name="Campoy J."/>
            <person name="Schneeberger K."/>
            <person name="Spophaly S."/>
        </authorList>
    </citation>
    <scope>NUCLEOTIDE SEQUENCE [LARGE SCALE GENOMIC DNA]</scope>
    <source>
        <strain evidence="2">PruArmRojPasFocal</strain>
    </source>
</reference>
<reference evidence="4" key="1">
    <citation type="journal article" date="2020" name="Genome Biol.">
        <title>Gamete binning: chromosome-level and haplotype-resolved genome assembly enabled by high-throughput single-cell sequencing of gamete genomes.</title>
        <authorList>
            <person name="Campoy J.A."/>
            <person name="Sun H."/>
            <person name="Goel M."/>
            <person name="Jiao W.-B."/>
            <person name="Folz-Donahue K."/>
            <person name="Wang N."/>
            <person name="Rubio M."/>
            <person name="Liu C."/>
            <person name="Kukat C."/>
            <person name="Ruiz D."/>
            <person name="Huettel B."/>
            <person name="Schneeberger K."/>
        </authorList>
    </citation>
    <scope>NUCLEOTIDE SEQUENCE [LARGE SCALE GENOMIC DNA]</scope>
    <source>
        <strain evidence="4">cv. Rojo Pasion</strain>
    </source>
</reference>
<organism evidence="2 4">
    <name type="scientific">Prunus armeniaca</name>
    <name type="common">Apricot</name>
    <name type="synonym">Armeniaca vulgaris</name>
    <dbReference type="NCBI Taxonomy" id="36596"/>
    <lineage>
        <taxon>Eukaryota</taxon>
        <taxon>Viridiplantae</taxon>
        <taxon>Streptophyta</taxon>
        <taxon>Embryophyta</taxon>
        <taxon>Tracheophyta</taxon>
        <taxon>Spermatophyta</taxon>
        <taxon>Magnoliopsida</taxon>
        <taxon>eudicotyledons</taxon>
        <taxon>Gunneridae</taxon>
        <taxon>Pentapetalae</taxon>
        <taxon>rosids</taxon>
        <taxon>fabids</taxon>
        <taxon>Rosales</taxon>
        <taxon>Rosaceae</taxon>
        <taxon>Amygdaloideae</taxon>
        <taxon>Amygdaleae</taxon>
        <taxon>Prunus</taxon>
    </lineage>
</organism>
<dbReference type="EMBL" id="CAEKDK010000006">
    <property type="protein sequence ID" value="CAB4283586.1"/>
    <property type="molecule type" value="Genomic_DNA"/>
</dbReference>
<proteinExistence type="predicted"/>
<gene>
    <name evidence="1" type="ORF">CURHAP_LOCUS38378</name>
    <name evidence="2" type="ORF">ORAREDHAP_LOCUS38055</name>
</gene>
<evidence type="ECO:0000313" key="1">
    <source>
        <dbReference type="EMBL" id="CAB4283586.1"/>
    </source>
</evidence>
<protein>
    <submittedName>
        <fullName evidence="2">Uncharacterized protein</fullName>
    </submittedName>
</protein>
<dbReference type="EMBL" id="CAEKKB010000006">
    <property type="protein sequence ID" value="CAB4314053.1"/>
    <property type="molecule type" value="Genomic_DNA"/>
</dbReference>
<evidence type="ECO:0000313" key="4">
    <source>
        <dbReference type="Proteomes" id="UP000507245"/>
    </source>
</evidence>
<dbReference type="Proteomes" id="UP000507245">
    <property type="component" value="Unassembled WGS sequence"/>
</dbReference>
<name>A0A6J5XNS6_PRUAR</name>
<dbReference type="AlphaFoldDB" id="A0A6J5XNS6"/>
<evidence type="ECO:0000313" key="2">
    <source>
        <dbReference type="EMBL" id="CAB4314053.1"/>
    </source>
</evidence>
<sequence>MADGTLQIKSMAETHTCSISYSNPQATASCLAKKYLDRIRDEPKMGLRLFQALIKRKRSKMVQKRVD</sequence>
<accession>A0A6J5XNS6</accession>
<dbReference type="Proteomes" id="UP000507222">
    <property type="component" value="Unassembled WGS sequence"/>
</dbReference>